<feature type="compositionally biased region" description="Polar residues" evidence="1">
    <location>
        <begin position="458"/>
        <end position="468"/>
    </location>
</feature>
<evidence type="ECO:0000313" key="2">
    <source>
        <dbReference type="EMBL" id="ORY15036.1"/>
    </source>
</evidence>
<feature type="region of interest" description="Disordered" evidence="1">
    <location>
        <begin position="81"/>
        <end position="213"/>
    </location>
</feature>
<keyword evidence="3" id="KW-1185">Reference proteome</keyword>
<feature type="region of interest" description="Disordered" evidence="1">
    <location>
        <begin position="228"/>
        <end position="390"/>
    </location>
</feature>
<feature type="compositionally biased region" description="Polar residues" evidence="1">
    <location>
        <begin position="101"/>
        <end position="112"/>
    </location>
</feature>
<dbReference type="EMBL" id="MCFA01000028">
    <property type="protein sequence ID" value="ORY15036.1"/>
    <property type="molecule type" value="Genomic_DNA"/>
</dbReference>
<dbReference type="AlphaFoldDB" id="A0A1Y1ZXQ7"/>
<feature type="compositionally biased region" description="Polar residues" evidence="1">
    <location>
        <begin position="489"/>
        <end position="507"/>
    </location>
</feature>
<feature type="region of interest" description="Disordered" evidence="1">
    <location>
        <begin position="770"/>
        <end position="789"/>
    </location>
</feature>
<name>A0A1Y1ZXQ7_9PLEO</name>
<feature type="compositionally biased region" description="Polar residues" evidence="1">
    <location>
        <begin position="1"/>
        <end position="11"/>
    </location>
</feature>
<gene>
    <name evidence="2" type="ORF">BCR34DRAFT_585380</name>
</gene>
<feature type="compositionally biased region" description="Basic and acidic residues" evidence="1">
    <location>
        <begin position="588"/>
        <end position="601"/>
    </location>
</feature>
<evidence type="ECO:0000256" key="1">
    <source>
        <dbReference type="SAM" id="MobiDB-lite"/>
    </source>
</evidence>
<proteinExistence type="predicted"/>
<feature type="compositionally biased region" description="Gly residues" evidence="1">
    <location>
        <begin position="774"/>
        <end position="787"/>
    </location>
</feature>
<feature type="compositionally biased region" description="Pro residues" evidence="1">
    <location>
        <begin position="570"/>
        <end position="579"/>
    </location>
</feature>
<protein>
    <submittedName>
        <fullName evidence="2">Uncharacterized protein</fullName>
    </submittedName>
</protein>
<feature type="compositionally biased region" description="Basic residues" evidence="1">
    <location>
        <begin position="624"/>
        <end position="641"/>
    </location>
</feature>
<feature type="compositionally biased region" description="Pro residues" evidence="1">
    <location>
        <begin position="518"/>
        <end position="534"/>
    </location>
</feature>
<reference evidence="2 3" key="1">
    <citation type="submission" date="2016-07" db="EMBL/GenBank/DDBJ databases">
        <title>Pervasive Adenine N6-methylation of Active Genes in Fungi.</title>
        <authorList>
            <consortium name="DOE Joint Genome Institute"/>
            <person name="Mondo S.J."/>
            <person name="Dannebaum R.O."/>
            <person name="Kuo R.C."/>
            <person name="Labutti K."/>
            <person name="Haridas S."/>
            <person name="Kuo A."/>
            <person name="Salamov A."/>
            <person name="Ahrendt S.R."/>
            <person name="Lipzen A."/>
            <person name="Sullivan W."/>
            <person name="Andreopoulos W.B."/>
            <person name="Clum A."/>
            <person name="Lindquist E."/>
            <person name="Daum C."/>
            <person name="Ramamoorthy G.K."/>
            <person name="Gryganskyi A."/>
            <person name="Culley D."/>
            <person name="Magnuson J.K."/>
            <person name="James T.Y."/>
            <person name="O'Malley M.A."/>
            <person name="Stajich J.E."/>
            <person name="Spatafora J.W."/>
            <person name="Visel A."/>
            <person name="Grigoriev I.V."/>
        </authorList>
    </citation>
    <scope>NUCLEOTIDE SEQUENCE [LARGE SCALE GENOMIC DNA]</scope>
    <source>
        <strain evidence="2 3">CBS 115471</strain>
    </source>
</reference>
<dbReference type="STRING" id="1231657.A0A1Y1ZXQ7"/>
<comment type="caution">
    <text evidence="2">The sequence shown here is derived from an EMBL/GenBank/DDBJ whole genome shotgun (WGS) entry which is preliminary data.</text>
</comment>
<feature type="compositionally biased region" description="Low complexity" evidence="1">
    <location>
        <begin position="469"/>
        <end position="484"/>
    </location>
</feature>
<feature type="compositionally biased region" description="Polar residues" evidence="1">
    <location>
        <begin position="343"/>
        <end position="352"/>
    </location>
</feature>
<sequence length="848" mass="92992">MSSSSTSNLPGSQPPEYIPLQQLEPDSPIRVRKRKREARQPEQALSSTENYDDCDYPIYDHPIEDQPLSCKSSTFSALLHFKFPERKRHKSGRTGEMPGPETSSHPDASAKSSRYRVVTDSDDRMRHDSASAGQEEKRRRSTFGSFVSGVKKSFSAVSRRRKVSSRHEHPPVPLLPVRPHTAAVHRQPHVSRLDHHGAVPSNDNSAGSSTSWPSASILSLDLATQYMGRTSTGVPSGHFDGTHPSPSRSPSPEPDVTRTSTPRTNVDAGVESQQWNRSRGWNSRGVPSTRPSGNNTTRTPSKSRLSPSRRTTNFLFLSRSPRAQVQPSTRPGLTYPFSRTPRNRNAPSQRSPISPFKNGPLSPFRNPFRRETRAPPTQPSPARSEAFSISDPNLFGPMPNFDFQFSFTPKFGNPRELERRHSVSSPHKIGILPDADTDSLPNLQTRSAGDIPHAVFSETPSPADNGTVNPSITTNSPNTETSPPDASEATPSRSTTPPGFPQNSSCTPIPGLQIPRLCRPPPRPVFDPPPPHIHPPTFIETLSEAVADAVPQPNPPQTPAADPEPEAPFYTPPTRPSGPIPRGISRTRNRDRDQTQNRDGDGDGDGDADAETNPFIIPGSPFRQHTRHQHRHRHYPSRTRVSHLDTHGDTTYPHTHSHMNWGLGLDFDRVSVLSPSTRRPRANLDSLIAAAPQLQTHGLLDDEDDVEMELGMDRGVGGDMSKLVDALDEVIEEGGRIRSSWDMDMGGDADTNTRGIGLVDGDGDEDMVELELQSGGGGSSQEGGEGSGVDVSAVVAEDEDMEADDEHETGLDGEDDGEDEEDEMLWGGARGRTVMRRYSLEGLRRMLE</sequence>
<feature type="compositionally biased region" description="Acidic residues" evidence="1">
    <location>
        <begin position="796"/>
        <end position="824"/>
    </location>
</feature>
<organism evidence="2 3">
    <name type="scientific">Clohesyomyces aquaticus</name>
    <dbReference type="NCBI Taxonomy" id="1231657"/>
    <lineage>
        <taxon>Eukaryota</taxon>
        <taxon>Fungi</taxon>
        <taxon>Dikarya</taxon>
        <taxon>Ascomycota</taxon>
        <taxon>Pezizomycotina</taxon>
        <taxon>Dothideomycetes</taxon>
        <taxon>Pleosporomycetidae</taxon>
        <taxon>Pleosporales</taxon>
        <taxon>Lindgomycetaceae</taxon>
        <taxon>Clohesyomyces</taxon>
    </lineage>
</organism>
<dbReference type="Proteomes" id="UP000193144">
    <property type="component" value="Unassembled WGS sequence"/>
</dbReference>
<feature type="region of interest" description="Disordered" evidence="1">
    <location>
        <begin position="416"/>
        <end position="537"/>
    </location>
</feature>
<feature type="compositionally biased region" description="Basic and acidic residues" evidence="1">
    <location>
        <begin position="117"/>
        <end position="138"/>
    </location>
</feature>
<feature type="compositionally biased region" description="Polar residues" evidence="1">
    <location>
        <begin position="271"/>
        <end position="331"/>
    </location>
</feature>
<feature type="region of interest" description="Disordered" evidence="1">
    <location>
        <begin position="549"/>
        <end position="651"/>
    </location>
</feature>
<feature type="region of interest" description="Disordered" evidence="1">
    <location>
        <begin position="1"/>
        <end position="69"/>
    </location>
</feature>
<feature type="region of interest" description="Disordered" evidence="1">
    <location>
        <begin position="796"/>
        <end position="831"/>
    </location>
</feature>
<accession>A0A1Y1ZXQ7</accession>
<evidence type="ECO:0000313" key="3">
    <source>
        <dbReference type="Proteomes" id="UP000193144"/>
    </source>
</evidence>